<keyword evidence="2" id="KW-1185">Reference proteome</keyword>
<accession>A0ACB7PMH1</accession>
<proteinExistence type="predicted"/>
<dbReference type="Proteomes" id="UP000724584">
    <property type="component" value="Unassembled WGS sequence"/>
</dbReference>
<protein>
    <submittedName>
        <fullName evidence="1">Glycoside hydrolase</fullName>
    </submittedName>
</protein>
<sequence length="243" mass="26721">MLVLTLTTALLALAHHASGHATVFRVSVNGQDQGDGVNKYIRTPANNKPIRDLSSPFLVCNTAGGTEVGSSVKAASGDKLTFHWWHYNPDDPADYPLDPSHKGAILTWIANYTSSDGTGALWTKLAEEGFDGGKWATIKMIENKGAVDVQLPKALAKGKYLIRQEIIALHMADGRGDDPARPDRGAEFYPNCVQFEVTGDGTAVPDQEFDFNKDYKYDDKGLFFNIYIPFDKYTPPGPRPWTK</sequence>
<name>A0ACB7PMH1_9PEZI</name>
<gene>
    <name evidence="1" type="ORF">F5144DRAFT_126417</name>
</gene>
<comment type="caution">
    <text evidence="1">The sequence shown here is derived from an EMBL/GenBank/DDBJ whole genome shotgun (WGS) entry which is preliminary data.</text>
</comment>
<keyword evidence="1" id="KW-0378">Hydrolase</keyword>
<reference evidence="1 2" key="1">
    <citation type="journal article" date="2021" name="Nat. Commun.">
        <title>Genetic determinants of endophytism in the Arabidopsis root mycobiome.</title>
        <authorList>
            <person name="Mesny F."/>
            <person name="Miyauchi S."/>
            <person name="Thiergart T."/>
            <person name="Pickel B."/>
            <person name="Atanasova L."/>
            <person name="Karlsson M."/>
            <person name="Huettel B."/>
            <person name="Barry K.W."/>
            <person name="Haridas S."/>
            <person name="Chen C."/>
            <person name="Bauer D."/>
            <person name="Andreopoulos W."/>
            <person name="Pangilinan J."/>
            <person name="LaButti K."/>
            <person name="Riley R."/>
            <person name="Lipzen A."/>
            <person name="Clum A."/>
            <person name="Drula E."/>
            <person name="Henrissat B."/>
            <person name="Kohler A."/>
            <person name="Grigoriev I.V."/>
            <person name="Martin F.M."/>
            <person name="Hacquard S."/>
        </authorList>
    </citation>
    <scope>NUCLEOTIDE SEQUENCE [LARGE SCALE GENOMIC DNA]</scope>
    <source>
        <strain evidence="1 2">MPI-SDFR-AT-0079</strain>
    </source>
</reference>
<organism evidence="1 2">
    <name type="scientific">Chaetomium tenue</name>
    <dbReference type="NCBI Taxonomy" id="1854479"/>
    <lineage>
        <taxon>Eukaryota</taxon>
        <taxon>Fungi</taxon>
        <taxon>Dikarya</taxon>
        <taxon>Ascomycota</taxon>
        <taxon>Pezizomycotina</taxon>
        <taxon>Sordariomycetes</taxon>
        <taxon>Sordariomycetidae</taxon>
        <taxon>Sordariales</taxon>
        <taxon>Chaetomiaceae</taxon>
        <taxon>Chaetomium</taxon>
    </lineage>
</organism>
<dbReference type="EMBL" id="JAGIZQ010000002">
    <property type="protein sequence ID" value="KAH6641259.1"/>
    <property type="molecule type" value="Genomic_DNA"/>
</dbReference>
<evidence type="ECO:0000313" key="2">
    <source>
        <dbReference type="Proteomes" id="UP000724584"/>
    </source>
</evidence>
<evidence type="ECO:0000313" key="1">
    <source>
        <dbReference type="EMBL" id="KAH6641259.1"/>
    </source>
</evidence>